<dbReference type="FunFam" id="1.20.1250.20:FF:000013">
    <property type="entry name" value="MFS general substrate transporter"/>
    <property type="match status" value="1"/>
</dbReference>
<evidence type="ECO:0000256" key="7">
    <source>
        <dbReference type="SAM" id="Phobius"/>
    </source>
</evidence>
<dbReference type="AlphaFoldDB" id="A0AAD4GYT0"/>
<proteinExistence type="inferred from homology"/>
<comment type="caution">
    <text evidence="8">The sequence shown here is derived from an EMBL/GenBank/DDBJ whole genome shotgun (WGS) entry which is preliminary data.</text>
</comment>
<protein>
    <recommendedName>
        <fullName evidence="10">Major facilitator superfamily (MFS) profile domain-containing protein</fullName>
    </recommendedName>
</protein>
<reference evidence="8" key="1">
    <citation type="journal article" date="2019" name="Beilstein J. Org. Chem.">
        <title>Nanangenines: drimane sesquiterpenoids as the dominant metabolite cohort of a novel Australian fungus, Aspergillus nanangensis.</title>
        <authorList>
            <person name="Lacey H.J."/>
            <person name="Gilchrist C.L.M."/>
            <person name="Crombie A."/>
            <person name="Kalaitzis J.A."/>
            <person name="Vuong D."/>
            <person name="Rutledge P.J."/>
            <person name="Turner P."/>
            <person name="Pitt J.I."/>
            <person name="Lacey E."/>
            <person name="Chooi Y.H."/>
            <person name="Piggott A.M."/>
        </authorList>
    </citation>
    <scope>NUCLEOTIDE SEQUENCE</scope>
    <source>
        <strain evidence="8">MST-FP2251</strain>
    </source>
</reference>
<dbReference type="EMBL" id="VCAU01000004">
    <property type="protein sequence ID" value="KAF9894342.1"/>
    <property type="molecule type" value="Genomic_DNA"/>
</dbReference>
<reference evidence="8" key="2">
    <citation type="submission" date="2020-02" db="EMBL/GenBank/DDBJ databases">
        <authorList>
            <person name="Gilchrist C.L.M."/>
            <person name="Chooi Y.-H."/>
        </authorList>
    </citation>
    <scope>NUCLEOTIDE SEQUENCE</scope>
    <source>
        <strain evidence="8">MST-FP2251</strain>
    </source>
</reference>
<feature type="transmembrane region" description="Helical" evidence="7">
    <location>
        <begin position="111"/>
        <end position="130"/>
    </location>
</feature>
<keyword evidence="6 7" id="KW-0472">Membrane</keyword>
<evidence type="ECO:0000256" key="4">
    <source>
        <dbReference type="ARBA" id="ARBA00022692"/>
    </source>
</evidence>
<dbReference type="SUPFAM" id="SSF103473">
    <property type="entry name" value="MFS general substrate transporter"/>
    <property type="match status" value="1"/>
</dbReference>
<accession>A0AAD4GYT0</accession>
<evidence type="ECO:0000256" key="2">
    <source>
        <dbReference type="ARBA" id="ARBA00008335"/>
    </source>
</evidence>
<comment type="subcellular location">
    <subcellularLocation>
        <location evidence="1">Membrane</location>
        <topology evidence="1">Multi-pass membrane protein</topology>
    </subcellularLocation>
</comment>
<feature type="transmembrane region" description="Helical" evidence="7">
    <location>
        <begin position="20"/>
        <end position="37"/>
    </location>
</feature>
<dbReference type="PANTHER" id="PTHR43791">
    <property type="entry name" value="PERMEASE-RELATED"/>
    <property type="match status" value="1"/>
</dbReference>
<feature type="transmembrane region" description="Helical" evidence="7">
    <location>
        <begin position="68"/>
        <end position="90"/>
    </location>
</feature>
<comment type="similarity">
    <text evidence="2">Belongs to the major facilitator superfamily.</text>
</comment>
<dbReference type="Proteomes" id="UP001194746">
    <property type="component" value="Unassembled WGS sequence"/>
</dbReference>
<name>A0AAD4GYT0_ASPNN</name>
<dbReference type="Pfam" id="PF07690">
    <property type="entry name" value="MFS_1"/>
    <property type="match status" value="1"/>
</dbReference>
<sequence>MPQIIYNMGYTATTAQLLTAPPYLMGAFAAIVVSHFSDRGKKRSPYIVGPQVVLVVAYSVLVAKAADFASNVALCYVMVVIACMAVYPIVPGVSAWTINNLAGPEKRNMGSGYLITLGNCGGLIGSFIFFQHESPNYPTGFGTSLAFGAGGIVAVLLVSYLYYRHNRKYEHVSTEEVRAQYSEQQLERMGDSSPLFKYTL</sequence>
<feature type="transmembrane region" description="Helical" evidence="7">
    <location>
        <begin position="44"/>
        <end position="62"/>
    </location>
</feature>
<keyword evidence="9" id="KW-1185">Reference proteome</keyword>
<feature type="transmembrane region" description="Helical" evidence="7">
    <location>
        <begin position="142"/>
        <end position="163"/>
    </location>
</feature>
<keyword evidence="3" id="KW-0813">Transport</keyword>
<evidence type="ECO:0000256" key="1">
    <source>
        <dbReference type="ARBA" id="ARBA00004141"/>
    </source>
</evidence>
<evidence type="ECO:0000256" key="6">
    <source>
        <dbReference type="ARBA" id="ARBA00023136"/>
    </source>
</evidence>
<organism evidence="8 9">
    <name type="scientific">Aspergillus nanangensis</name>
    <dbReference type="NCBI Taxonomy" id="2582783"/>
    <lineage>
        <taxon>Eukaryota</taxon>
        <taxon>Fungi</taxon>
        <taxon>Dikarya</taxon>
        <taxon>Ascomycota</taxon>
        <taxon>Pezizomycotina</taxon>
        <taxon>Eurotiomycetes</taxon>
        <taxon>Eurotiomycetidae</taxon>
        <taxon>Eurotiales</taxon>
        <taxon>Aspergillaceae</taxon>
        <taxon>Aspergillus</taxon>
        <taxon>Aspergillus subgen. Circumdati</taxon>
    </lineage>
</organism>
<dbReference type="PANTHER" id="PTHR43791:SF54">
    <property type="entry name" value="MAJOR FACILITATOR SUPERFAMILY (MFS) PROFILE DOMAIN-CONTAINING PROTEIN-RELATED"/>
    <property type="match status" value="1"/>
</dbReference>
<evidence type="ECO:0000256" key="3">
    <source>
        <dbReference type="ARBA" id="ARBA00022448"/>
    </source>
</evidence>
<gene>
    <name evidence="8" type="ORF">FE257_007845</name>
</gene>
<keyword evidence="4 7" id="KW-0812">Transmembrane</keyword>
<dbReference type="InterPro" id="IPR011701">
    <property type="entry name" value="MFS"/>
</dbReference>
<evidence type="ECO:0008006" key="10">
    <source>
        <dbReference type="Google" id="ProtNLM"/>
    </source>
</evidence>
<keyword evidence="5 7" id="KW-1133">Transmembrane helix</keyword>
<evidence type="ECO:0000313" key="9">
    <source>
        <dbReference type="Proteomes" id="UP001194746"/>
    </source>
</evidence>
<evidence type="ECO:0000313" key="8">
    <source>
        <dbReference type="EMBL" id="KAF9894342.1"/>
    </source>
</evidence>
<dbReference type="GO" id="GO:0016020">
    <property type="term" value="C:membrane"/>
    <property type="evidence" value="ECO:0007669"/>
    <property type="project" value="UniProtKB-SubCell"/>
</dbReference>
<dbReference type="InterPro" id="IPR036259">
    <property type="entry name" value="MFS_trans_sf"/>
</dbReference>
<evidence type="ECO:0000256" key="5">
    <source>
        <dbReference type="ARBA" id="ARBA00022989"/>
    </source>
</evidence>
<dbReference type="Gene3D" id="1.20.1250.20">
    <property type="entry name" value="MFS general substrate transporter like domains"/>
    <property type="match status" value="1"/>
</dbReference>
<dbReference type="GO" id="GO:0022857">
    <property type="term" value="F:transmembrane transporter activity"/>
    <property type="evidence" value="ECO:0007669"/>
    <property type="project" value="InterPro"/>
</dbReference>